<accession>A0A840BKR2</accession>
<dbReference type="PROSITE" id="PS51257">
    <property type="entry name" value="PROKAR_LIPOPROTEIN"/>
    <property type="match status" value="1"/>
</dbReference>
<dbReference type="Proteomes" id="UP000561045">
    <property type="component" value="Unassembled WGS sequence"/>
</dbReference>
<evidence type="ECO:0000256" key="4">
    <source>
        <dbReference type="PIRSR" id="PIRSR603782-2"/>
    </source>
</evidence>
<protein>
    <submittedName>
        <fullName evidence="6">Protein SCO1/2</fullName>
    </submittedName>
</protein>
<dbReference type="AlphaFoldDB" id="A0A840BKR2"/>
<dbReference type="InterPro" id="IPR003782">
    <property type="entry name" value="SCO1/SenC"/>
</dbReference>
<dbReference type="CDD" id="cd02968">
    <property type="entry name" value="SCO"/>
    <property type="match status" value="1"/>
</dbReference>
<dbReference type="PANTHER" id="PTHR12151:SF25">
    <property type="entry name" value="LINALOOL DEHYDRATASE_ISOMERASE DOMAIN-CONTAINING PROTEIN"/>
    <property type="match status" value="1"/>
</dbReference>
<evidence type="ECO:0000256" key="2">
    <source>
        <dbReference type="ARBA" id="ARBA00023008"/>
    </source>
</evidence>
<dbReference type="RefSeq" id="WP_183634785.1">
    <property type="nucleotide sequence ID" value="NZ_BAABLE010000011.1"/>
</dbReference>
<comment type="caution">
    <text evidence="6">The sequence shown here is derived from an EMBL/GenBank/DDBJ whole genome shotgun (WGS) entry which is preliminary data.</text>
</comment>
<evidence type="ECO:0000313" key="7">
    <source>
        <dbReference type="Proteomes" id="UP000561045"/>
    </source>
</evidence>
<sequence length="194" mass="21194">MRRILAGVLAAAFLGGCGVSDAPKFHATDITGADYAQTLALTDQHGKPRTLADFKGKVVTVFFGYTQCPDVCPTNLTTMAQVVKLLGADGDKLQVVFVTVDPERDTQQLLSEYMPAFHPSFIGLRGDIAATERAMKDFRVFAQKQGDVKSGNYTVDHTAGTYAFDPQGRLRLYIRHGETPQRIADDLRQLLAGK</sequence>
<evidence type="ECO:0000256" key="1">
    <source>
        <dbReference type="ARBA" id="ARBA00010996"/>
    </source>
</evidence>
<keyword evidence="2 3" id="KW-0186">Copper</keyword>
<dbReference type="GO" id="GO:0046872">
    <property type="term" value="F:metal ion binding"/>
    <property type="evidence" value="ECO:0007669"/>
    <property type="project" value="UniProtKB-KW"/>
</dbReference>
<feature type="disulfide bond" description="Redox-active" evidence="4">
    <location>
        <begin position="68"/>
        <end position="72"/>
    </location>
</feature>
<keyword evidence="4" id="KW-1015">Disulfide bond</keyword>
<name>A0A840BKR2_9RHOO</name>
<gene>
    <name evidence="6" type="ORF">GGR36_002332</name>
</gene>
<keyword evidence="3" id="KW-0479">Metal-binding</keyword>
<comment type="similarity">
    <text evidence="1">Belongs to the SCO1/2 family.</text>
</comment>
<keyword evidence="7" id="KW-1185">Reference proteome</keyword>
<dbReference type="PANTHER" id="PTHR12151">
    <property type="entry name" value="ELECTRON TRANSPORT PROTIN SCO1/SENC FAMILY MEMBER"/>
    <property type="match status" value="1"/>
</dbReference>
<evidence type="ECO:0000256" key="3">
    <source>
        <dbReference type="PIRSR" id="PIRSR603782-1"/>
    </source>
</evidence>
<dbReference type="InterPro" id="IPR013766">
    <property type="entry name" value="Thioredoxin_domain"/>
</dbReference>
<proteinExistence type="inferred from homology"/>
<reference evidence="6 7" key="1">
    <citation type="submission" date="2020-08" db="EMBL/GenBank/DDBJ databases">
        <title>Genomic Encyclopedia of Type Strains, Phase IV (KMG-IV): sequencing the most valuable type-strain genomes for metagenomic binning, comparative biology and taxonomic classification.</title>
        <authorList>
            <person name="Goeker M."/>
        </authorList>
    </citation>
    <scope>NUCLEOTIDE SEQUENCE [LARGE SCALE GENOMIC DNA]</scope>
    <source>
        <strain evidence="6 7">DSM 106739</strain>
    </source>
</reference>
<dbReference type="SUPFAM" id="SSF52833">
    <property type="entry name" value="Thioredoxin-like"/>
    <property type="match status" value="1"/>
</dbReference>
<dbReference type="EMBL" id="JACIET010000001">
    <property type="protein sequence ID" value="MBB4013024.1"/>
    <property type="molecule type" value="Genomic_DNA"/>
</dbReference>
<evidence type="ECO:0000313" key="6">
    <source>
        <dbReference type="EMBL" id="MBB4013024.1"/>
    </source>
</evidence>
<feature type="domain" description="Thioredoxin" evidence="5">
    <location>
        <begin position="30"/>
        <end position="194"/>
    </location>
</feature>
<organism evidence="6 7">
    <name type="scientific">Niveibacterium umoris</name>
    <dbReference type="NCBI Taxonomy" id="1193620"/>
    <lineage>
        <taxon>Bacteria</taxon>
        <taxon>Pseudomonadati</taxon>
        <taxon>Pseudomonadota</taxon>
        <taxon>Betaproteobacteria</taxon>
        <taxon>Rhodocyclales</taxon>
        <taxon>Rhodocyclaceae</taxon>
        <taxon>Niveibacterium</taxon>
    </lineage>
</organism>
<dbReference type="FunFam" id="3.40.30.10:FF:000013">
    <property type="entry name" value="Blast:Protein SCO1 homolog, mitochondrial"/>
    <property type="match status" value="1"/>
</dbReference>
<evidence type="ECO:0000259" key="5">
    <source>
        <dbReference type="PROSITE" id="PS51352"/>
    </source>
</evidence>
<feature type="binding site" evidence="3">
    <location>
        <position position="68"/>
    </location>
    <ligand>
        <name>Cu cation</name>
        <dbReference type="ChEBI" id="CHEBI:23378"/>
    </ligand>
</feature>
<dbReference type="PROSITE" id="PS51352">
    <property type="entry name" value="THIOREDOXIN_2"/>
    <property type="match status" value="1"/>
</dbReference>
<dbReference type="InterPro" id="IPR036249">
    <property type="entry name" value="Thioredoxin-like_sf"/>
</dbReference>
<feature type="binding site" evidence="3">
    <location>
        <position position="72"/>
    </location>
    <ligand>
        <name>Cu cation</name>
        <dbReference type="ChEBI" id="CHEBI:23378"/>
    </ligand>
</feature>
<dbReference type="Pfam" id="PF02630">
    <property type="entry name" value="SCO1-SenC"/>
    <property type="match status" value="1"/>
</dbReference>
<dbReference type="Gene3D" id="3.40.30.10">
    <property type="entry name" value="Glutaredoxin"/>
    <property type="match status" value="1"/>
</dbReference>
<feature type="binding site" evidence="3">
    <location>
        <position position="157"/>
    </location>
    <ligand>
        <name>Cu cation</name>
        <dbReference type="ChEBI" id="CHEBI:23378"/>
    </ligand>
</feature>